<evidence type="ECO:0000313" key="1">
    <source>
        <dbReference type="EMBL" id="AHH16254.1"/>
    </source>
</evidence>
<dbReference type="KEGG" id="nno:NONO_c14510"/>
<gene>
    <name evidence="1" type="ORF">NONO_c14510</name>
</gene>
<sequence>MIRSTAHQREQWDIIHRFCDDCLAPIASLEEARRALTVHAGHGLGCLQYLAALSRVSEVMA</sequence>
<reference evidence="1 2" key="1">
    <citation type="journal article" date="2014" name="Appl. Environ. Microbiol.">
        <title>Insights into the Microbial Degradation of Rubber and Gutta-Percha by Analysis of the Complete Genome of Nocardia nova SH22a.</title>
        <authorList>
            <person name="Luo Q."/>
            <person name="Hiessl S."/>
            <person name="Poehlein A."/>
            <person name="Daniel R."/>
            <person name="Steinbuchel A."/>
        </authorList>
    </citation>
    <scope>NUCLEOTIDE SEQUENCE [LARGE SCALE GENOMIC DNA]</scope>
    <source>
        <strain evidence="1">SH22a</strain>
    </source>
</reference>
<dbReference type="RefSeq" id="WP_025347772.1">
    <property type="nucleotide sequence ID" value="NZ_CP006850.1"/>
</dbReference>
<name>W5TAR7_9NOCA</name>
<accession>W5TAR7</accession>
<dbReference type="AlphaFoldDB" id="W5TAR7"/>
<dbReference type="PATRIC" id="fig|1415166.3.peg.1478"/>
<dbReference type="STRING" id="1415166.NONO_c14510"/>
<dbReference type="EMBL" id="CP006850">
    <property type="protein sequence ID" value="AHH16254.1"/>
    <property type="molecule type" value="Genomic_DNA"/>
</dbReference>
<proteinExistence type="predicted"/>
<dbReference type="HOGENOM" id="CLU_2936979_0_0_11"/>
<keyword evidence="2" id="KW-1185">Reference proteome</keyword>
<organism evidence="1 2">
    <name type="scientific">Nocardia nova SH22a</name>
    <dbReference type="NCBI Taxonomy" id="1415166"/>
    <lineage>
        <taxon>Bacteria</taxon>
        <taxon>Bacillati</taxon>
        <taxon>Actinomycetota</taxon>
        <taxon>Actinomycetes</taxon>
        <taxon>Mycobacteriales</taxon>
        <taxon>Nocardiaceae</taxon>
        <taxon>Nocardia</taxon>
    </lineage>
</organism>
<protein>
    <submittedName>
        <fullName evidence="1">Uncharacterized protein</fullName>
    </submittedName>
</protein>
<dbReference type="OrthoDB" id="4558186at2"/>
<dbReference type="Proteomes" id="UP000019150">
    <property type="component" value="Chromosome"/>
</dbReference>
<evidence type="ECO:0000313" key="2">
    <source>
        <dbReference type="Proteomes" id="UP000019150"/>
    </source>
</evidence>